<proteinExistence type="predicted"/>
<dbReference type="EMBL" id="QKRW01000032">
    <property type="protein sequence ID" value="RAL61329.1"/>
    <property type="molecule type" value="Genomic_DNA"/>
</dbReference>
<comment type="caution">
    <text evidence="2">The sequence shown here is derived from an EMBL/GenBank/DDBJ whole genome shotgun (WGS) entry which is preliminary data.</text>
</comment>
<dbReference type="Proteomes" id="UP000249056">
    <property type="component" value="Unassembled WGS sequence"/>
</dbReference>
<keyword evidence="3" id="KW-1185">Reference proteome</keyword>
<name>A0A395ISJ5_9HELO</name>
<feature type="region of interest" description="Disordered" evidence="1">
    <location>
        <begin position="548"/>
        <end position="567"/>
    </location>
</feature>
<dbReference type="OrthoDB" id="3353407at2759"/>
<gene>
    <name evidence="2" type="ORF">DID88_009465</name>
</gene>
<dbReference type="PANTHER" id="PTHR36205">
    <property type="entry name" value="CHROMOSOME 19, WHOLE GENOME SHOTGUN SEQUENCE"/>
    <property type="match status" value="1"/>
</dbReference>
<evidence type="ECO:0000256" key="1">
    <source>
        <dbReference type="SAM" id="MobiDB-lite"/>
    </source>
</evidence>
<dbReference type="PANTHER" id="PTHR36205:SF2">
    <property type="entry name" value="MAJOR FACILITATOR SUPERFAMILY TRANSPORTER"/>
    <property type="match status" value="1"/>
</dbReference>
<dbReference type="InterPro" id="IPR021822">
    <property type="entry name" value="DUF3405"/>
</dbReference>
<reference evidence="2 3" key="1">
    <citation type="submission" date="2018-06" db="EMBL/GenBank/DDBJ databases">
        <title>Genome Sequence of the Brown Rot Fungal Pathogen Monilinia fructigena.</title>
        <authorList>
            <person name="Landi L."/>
            <person name="De Miccolis Angelini R.M."/>
            <person name="Pollastro S."/>
            <person name="Abate D."/>
            <person name="Faretra F."/>
            <person name="Romanazzi G."/>
        </authorList>
    </citation>
    <scope>NUCLEOTIDE SEQUENCE [LARGE SCALE GENOMIC DNA]</scope>
    <source>
        <strain evidence="2 3">Mfrg269</strain>
    </source>
</reference>
<evidence type="ECO:0000313" key="3">
    <source>
        <dbReference type="Proteomes" id="UP000249056"/>
    </source>
</evidence>
<dbReference type="Pfam" id="PF11885">
    <property type="entry name" value="DUF3405"/>
    <property type="match status" value="1"/>
</dbReference>
<accession>A0A395ISJ5</accession>
<protein>
    <submittedName>
        <fullName evidence="2">Uncharacterized protein</fullName>
    </submittedName>
</protein>
<organism evidence="2 3">
    <name type="scientific">Monilinia fructigena</name>
    <dbReference type="NCBI Taxonomy" id="38457"/>
    <lineage>
        <taxon>Eukaryota</taxon>
        <taxon>Fungi</taxon>
        <taxon>Dikarya</taxon>
        <taxon>Ascomycota</taxon>
        <taxon>Pezizomycotina</taxon>
        <taxon>Leotiomycetes</taxon>
        <taxon>Helotiales</taxon>
        <taxon>Sclerotiniaceae</taxon>
        <taxon>Monilinia</taxon>
    </lineage>
</organism>
<dbReference type="AlphaFoldDB" id="A0A395ISJ5"/>
<evidence type="ECO:0000313" key="2">
    <source>
        <dbReference type="EMBL" id="RAL61329.1"/>
    </source>
</evidence>
<sequence>MLPRYRSSLFFAIGALLFLWVLLRNHERIVSHVVEQYRGTEEKVPSMEEAPTIQVIDPLIIDLSKPQDSLFPPPQQSLVTKVTLIESTAVTSRITLHFAIQTPEATSESYLATSTSTATWNLKNEFMEENVLLGQEPSAGQIYGNTLDGVIEVGQHTQAHTLALKETDIRKPYSQVKPFEYNPYPDYNDEHWKSRNKGKYVPCNEPNRLSKNLLAFSGHSEVFEEPQMGSFSLFGIDNNLCFERETRLSSYGYVEDFGVLNDPVSPPEKLSEQLNVQEIVQWDDINWGSLQTQCLGRNINRYLISEAPAGIIEDIINTISNASTAWNNPKTNQANTKKRVLGAILNRDNGSTKELKDHLLKVHLAKAAEVALDENIPFKSRTAIMLRSYSGGKWNENDKQNVRSLITELALRSGGEYEVFLLVHIRNSTINIENDEDYIKALHENVPKEFHDIAVLWNEAYVQGFYPNIPKKLPMYTNLNGFLFKYLHSITPTLTFIGIGKWILDIPAIITTFLRDSQSLQRINQEIEILSGKDTIWAPPKVADVVPTGPSPPVPDQIPRQLRMGRG</sequence>